<accession>A0A1G5S562</accession>
<dbReference type="STRING" id="1120920.SAMN03080599_02548"/>
<dbReference type="NCBIfam" id="TIGR03309">
    <property type="entry name" value="matur_yqeB"/>
    <property type="match status" value="1"/>
</dbReference>
<reference evidence="1 2" key="1">
    <citation type="submission" date="2016-10" db="EMBL/GenBank/DDBJ databases">
        <authorList>
            <person name="de Groot N.N."/>
        </authorList>
    </citation>
    <scope>NUCLEOTIDE SEQUENCE [LARGE SCALE GENOMIC DNA]</scope>
    <source>
        <strain evidence="1 2">DSM 2784</strain>
    </source>
</reference>
<protein>
    <submittedName>
        <fullName evidence="1">Xanthine dehydrogenase accessory factor</fullName>
    </submittedName>
</protein>
<dbReference type="Gene3D" id="3.40.630.10">
    <property type="entry name" value="Zn peptidases"/>
    <property type="match status" value="1"/>
</dbReference>
<dbReference type="Proteomes" id="UP000199208">
    <property type="component" value="Unassembled WGS sequence"/>
</dbReference>
<keyword evidence="2" id="KW-1185">Reference proteome</keyword>
<gene>
    <name evidence="1" type="ORF">SAMN03080599_02548</name>
</gene>
<dbReference type="AlphaFoldDB" id="A0A1G5S562"/>
<evidence type="ECO:0000313" key="2">
    <source>
        <dbReference type="Proteomes" id="UP000199208"/>
    </source>
</evidence>
<name>A0A1G5S562_9FIRM</name>
<dbReference type="EMBL" id="FMWL01000015">
    <property type="protein sequence ID" value="SCZ80980.1"/>
    <property type="molecule type" value="Genomic_DNA"/>
</dbReference>
<evidence type="ECO:0000313" key="1">
    <source>
        <dbReference type="EMBL" id="SCZ80980.1"/>
    </source>
</evidence>
<sequence>MRLGIEDMRVLVRGAGDLATGVIAKLHETGFKVVAVEIAQPSVIRRTVSFAQAVFDGETTVEGIRAVLTEWPDVESVWAQGAVPVVIDPRLEGLGRMRFDVVVDAIIAKRNLGTTMTMAPIVIGLGPGFEAGKDVHAVIETMRGHYLGRVIYEGIPEPDTAVPGLIGGFAGERVIRAPREGLYKPLVEIGTRVKEGQAVAEVDGEPAIATISGVLRGQLSEGLHVTKGFKVADVDPRAEEDHCLTISDKARSIGGGVLEAVLHLARAI</sequence>
<organism evidence="1 2">
    <name type="scientific">Acidaminobacter hydrogenoformans DSM 2784</name>
    <dbReference type="NCBI Taxonomy" id="1120920"/>
    <lineage>
        <taxon>Bacteria</taxon>
        <taxon>Bacillati</taxon>
        <taxon>Bacillota</taxon>
        <taxon>Clostridia</taxon>
        <taxon>Peptostreptococcales</taxon>
        <taxon>Acidaminobacteraceae</taxon>
        <taxon>Acidaminobacter</taxon>
    </lineage>
</organism>
<dbReference type="InterPro" id="IPR017695">
    <property type="entry name" value="Se-dep_Mo_hydrolase_YqeB"/>
</dbReference>
<proteinExistence type="predicted"/>
<dbReference type="RefSeq" id="WP_242870905.1">
    <property type="nucleotide sequence ID" value="NZ_FMWL01000015.1"/>
</dbReference>